<accession>A0A6C0CBM8</accession>
<organism evidence="1">
    <name type="scientific">viral metagenome</name>
    <dbReference type="NCBI Taxonomy" id="1070528"/>
    <lineage>
        <taxon>unclassified sequences</taxon>
        <taxon>metagenomes</taxon>
        <taxon>organismal metagenomes</taxon>
    </lineage>
</organism>
<dbReference type="EMBL" id="MN739376">
    <property type="protein sequence ID" value="QHT01532.1"/>
    <property type="molecule type" value="Genomic_DNA"/>
</dbReference>
<evidence type="ECO:0000313" key="1">
    <source>
        <dbReference type="EMBL" id="QHT01532.1"/>
    </source>
</evidence>
<name>A0A6C0CBM8_9ZZZZ</name>
<protein>
    <submittedName>
        <fullName evidence="1">Uncharacterized protein</fullName>
    </submittedName>
</protein>
<proteinExistence type="predicted"/>
<sequence>MDTDFTYIEECNNNTMLSSSHFIDIIKKLQSLLPIHTSPNKSNKLCDTCNDSEYYSLSHIKWNSNMIHMLTAHHSYPSEYFVKVMSNICIINDRIVNPPLEIPEDMIYDLNYVTLHHNQLLIIDALLHNGGQRIYEYDDKNIYSEHSGIITIKNNVVESIIVSTKTDRVDVNDTSIFLPHNEKTCYEYEYMFHTHPNTNVDGERRKTGILYEFPSSNDIFYFVQCHNDGKSQGSIIVTPEGTYVIRPVKYADKITLNGVTSAELNSFIIQLEKEAFAKNKNIIQKLKNEDQFHKYVSYNFDYIDKYNNFINRYNVMIEYYPREKKNNHWFLRQINIVHLNEKN</sequence>
<reference evidence="1" key="1">
    <citation type="journal article" date="2020" name="Nature">
        <title>Giant virus diversity and host interactions through global metagenomics.</title>
        <authorList>
            <person name="Schulz F."/>
            <person name="Roux S."/>
            <person name="Paez-Espino D."/>
            <person name="Jungbluth S."/>
            <person name="Walsh D.A."/>
            <person name="Denef V.J."/>
            <person name="McMahon K.D."/>
            <person name="Konstantinidis K.T."/>
            <person name="Eloe-Fadrosh E.A."/>
            <person name="Kyrpides N.C."/>
            <person name="Woyke T."/>
        </authorList>
    </citation>
    <scope>NUCLEOTIDE SEQUENCE</scope>
    <source>
        <strain evidence="1">GVMAG-M-3300020192-26</strain>
    </source>
</reference>
<dbReference type="AlphaFoldDB" id="A0A6C0CBM8"/>